<organism evidence="1 2">
    <name type="scientific">Streptomyces caeni</name>
    <dbReference type="NCBI Taxonomy" id="2307231"/>
    <lineage>
        <taxon>Bacteria</taxon>
        <taxon>Bacillati</taxon>
        <taxon>Actinomycetota</taxon>
        <taxon>Actinomycetes</taxon>
        <taxon>Kitasatosporales</taxon>
        <taxon>Streptomycetaceae</taxon>
        <taxon>Streptomyces</taxon>
    </lineage>
</organism>
<keyword evidence="2" id="KW-1185">Reference proteome</keyword>
<comment type="caution">
    <text evidence="1">The sequence shown here is derived from an EMBL/GenBank/DDBJ whole genome shotgun (WGS) entry which is preliminary data.</text>
</comment>
<reference evidence="2" key="1">
    <citation type="journal article" date="2019" name="Int. J. Syst. Evol. Microbiol.">
        <title>The Global Catalogue of Microorganisms (GCM) 10K type strain sequencing project: providing services to taxonomists for standard genome sequencing and annotation.</title>
        <authorList>
            <consortium name="The Broad Institute Genomics Platform"/>
            <consortium name="The Broad Institute Genome Sequencing Center for Infectious Disease"/>
            <person name="Wu L."/>
            <person name="Ma J."/>
        </authorList>
    </citation>
    <scope>NUCLEOTIDE SEQUENCE [LARGE SCALE GENOMIC DNA]</scope>
    <source>
        <strain evidence="2">CGMCC 1.12470</strain>
    </source>
</reference>
<evidence type="ECO:0000313" key="2">
    <source>
        <dbReference type="Proteomes" id="UP001597261"/>
    </source>
</evidence>
<sequence length="173" mass="18583">MKTGPAPRTRSSWPHVTFARLTFEIPPGWTLTEYGSDACLQPVHRAGLPTVFGCAGIAIMSGSITGNELRPYEARQPGGWYAATDVQPCPVHPTLADGSFNGIISGTSSPPVESGVRPVGSHKAAYDRWTAACASGYRFSPQAWHLPVSRVLFLDYTGHAETARVLESVRFPG</sequence>
<proteinExistence type="predicted"/>
<dbReference type="EMBL" id="JBHUDX010000085">
    <property type="protein sequence ID" value="MFD1662047.1"/>
    <property type="molecule type" value="Genomic_DNA"/>
</dbReference>
<dbReference type="RefSeq" id="WP_381088991.1">
    <property type="nucleotide sequence ID" value="NZ_JBHUDX010000085.1"/>
</dbReference>
<gene>
    <name evidence="1" type="ORF">ACFSL4_28625</name>
</gene>
<dbReference type="Proteomes" id="UP001597261">
    <property type="component" value="Unassembled WGS sequence"/>
</dbReference>
<name>A0ABW4IZ08_9ACTN</name>
<protein>
    <submittedName>
        <fullName evidence="1">Uncharacterized protein</fullName>
    </submittedName>
</protein>
<accession>A0ABW4IZ08</accession>
<evidence type="ECO:0000313" key="1">
    <source>
        <dbReference type="EMBL" id="MFD1662047.1"/>
    </source>
</evidence>